<evidence type="ECO:0000313" key="3">
    <source>
        <dbReference type="Proteomes" id="UP001230268"/>
    </source>
</evidence>
<sequence>MKRLLCNIVIFNWIGCSLVGATLLNKGDKGDHGNLVELDTLTWRQEKPISSDMICLSRICRYSRFTVDKPFSISKVTHSSDTVYEGIGFKEAIEVRVLSVWFKRLYSILTNDGIAFSVFDGSSYDMVSESRFAEICTETIAIGEVANPIAFSNYYCLDLSFKSPEGPAPVPFVRLDPIEAASTGLSLEESINRALNATSCVNFTGEPRTEQDSTLRNNYAVAS</sequence>
<dbReference type="EMBL" id="JAVEPI010000001">
    <property type="protein sequence ID" value="KAK1444619.1"/>
    <property type="molecule type" value="Genomic_DNA"/>
</dbReference>
<gene>
    <name evidence="2" type="ORF">BgAZ_105250</name>
</gene>
<comment type="caution">
    <text evidence="2">The sequence shown here is derived from an EMBL/GenBank/DDBJ whole genome shotgun (WGS) entry which is preliminary data.</text>
</comment>
<accession>A0AAD8PG07</accession>
<proteinExistence type="predicted"/>
<keyword evidence="3" id="KW-1185">Reference proteome</keyword>
<evidence type="ECO:0000313" key="2">
    <source>
        <dbReference type="EMBL" id="KAK1444619.1"/>
    </source>
</evidence>
<organism evidence="2 3">
    <name type="scientific">Babesia gibsoni</name>
    <dbReference type="NCBI Taxonomy" id="33632"/>
    <lineage>
        <taxon>Eukaryota</taxon>
        <taxon>Sar</taxon>
        <taxon>Alveolata</taxon>
        <taxon>Apicomplexa</taxon>
        <taxon>Aconoidasida</taxon>
        <taxon>Piroplasmida</taxon>
        <taxon>Babesiidae</taxon>
        <taxon>Babesia</taxon>
    </lineage>
</organism>
<evidence type="ECO:0000256" key="1">
    <source>
        <dbReference type="SAM" id="SignalP"/>
    </source>
</evidence>
<feature type="chain" id="PRO_5042186668" evidence="1">
    <location>
        <begin position="22"/>
        <end position="223"/>
    </location>
</feature>
<keyword evidence="1" id="KW-0732">Signal</keyword>
<name>A0AAD8PG07_BABGI</name>
<reference evidence="2" key="1">
    <citation type="submission" date="2023-08" db="EMBL/GenBank/DDBJ databases">
        <title>Draft sequence of the Babesia gibsoni genome.</title>
        <authorList>
            <person name="Yamagishi J.Y."/>
            <person name="Xuan X.X."/>
        </authorList>
    </citation>
    <scope>NUCLEOTIDE SEQUENCE</scope>
    <source>
        <strain evidence="2">Azabu</strain>
    </source>
</reference>
<dbReference type="AlphaFoldDB" id="A0AAD8PG07"/>
<dbReference type="Proteomes" id="UP001230268">
    <property type="component" value="Unassembled WGS sequence"/>
</dbReference>
<feature type="signal peptide" evidence="1">
    <location>
        <begin position="1"/>
        <end position="21"/>
    </location>
</feature>
<protein>
    <submittedName>
        <fullName evidence="2">Uncharacterized protein</fullName>
    </submittedName>
</protein>